<dbReference type="SUPFAM" id="SSF82866">
    <property type="entry name" value="Multidrug efflux transporter AcrB transmembrane domain"/>
    <property type="match status" value="2"/>
</dbReference>
<sequence>MNSGRLVRCYYLLLGRARLPLLALLVLLTGLLALPASRVGIEQDNASMVAAEPVQQAGYRHFKELFGRDDLLLLGLQSDDLLSPTGLARLDRLTRDIEQLPGIERVFSLSNARTAIPGPFGAQPATLLPDLAAEDFSTRLDERLRQNRELGSRLLSPDRTTAAILAVPKQTDGNRLQDLVSALRRIGDELPPGNRLYLTGIPVQKADVARAIQRDQRVMIPLSVLVLGLLLLLLFRRPLGVLLPLAVMGISLTWTIGLYSLAGLQLNTVTALLPPVIMVLAVATCIHLLHGWLELAGERGEVRTLLAHRMATLFTPCLLTALTTAIGLFSLTVCDVPAVRNFGLYAGLGTLLSFILATTLVPIILSWRPLPPRHAARPPRLLRRGLRRATRLVLWQPAGVLLAAGLLSALALPGLWQIRNNTDLVRFFRPTAPLYTDTLALDRSLGGVETIEMMLTRKDGKAFDADQLQRLAAWQRELQRHPEITGSFGLPDLLGVLWRAEHPESAASLPTDNAQLLDLFDLLSGIGDRQLVRRLVSADLRHTRLSIQLHLLGSAAASRLAEELLAEGRSWLGEGISLEATGSFLLMSGDSNRLVRSLLMSFGLSLVLILAALYAAFHSWRLLLVALAPNLIPLLWTGGLMGWFDIDLNTGTAMIAAVTIGLVVDDTIHFLHRYRREQHGYAKPALVRTTLGVGPALVISTLVLALGFWVGIFGSFLPTSWFSLLTGATLVGALLCDLLVLPAGLLLLERLRRRKHAAVMLLCLLLLCALPAWAADALPQQLQQNDADLPVRSVLLPAAPPHVGSLKLLKRGTAVVLQTDLETTLLRRVLAAISRSEQQRWPAGKPGHDAMLAYLDMLSAAAAAAEQRVVDIPAGEDRRRRLQIEFIAAPPDYRLAFFLPDGRGQRTLQASRTIGAEFCLAEMRAILGEQLKLDSEGVDRILGPLLQQHTKEQP</sequence>
<reference evidence="8 9" key="1">
    <citation type="submission" date="2017-03" db="EMBL/GenBank/DDBJ databases">
        <title>Genome sequence of Geothermobacter sp. EPR-M, Deep-Sea Iron Reducer.</title>
        <authorList>
            <person name="Tully B."/>
            <person name="Savalia P."/>
            <person name="Abuyen K."/>
            <person name="Baughan C."/>
            <person name="Romero E."/>
            <person name="Ronkowski C."/>
            <person name="Torres B."/>
            <person name="Tremblay J."/>
            <person name="Trujillo A."/>
            <person name="Tyler M."/>
            <person name="Perez-Rodriguez I."/>
            <person name="Amend J."/>
        </authorList>
    </citation>
    <scope>NUCLEOTIDE SEQUENCE [LARGE SCALE GENOMIC DNA]</scope>
    <source>
        <strain evidence="8 9">EPR-M</strain>
    </source>
</reference>
<keyword evidence="5 6" id="KW-0472">Membrane</keyword>
<dbReference type="RefSeq" id="WP_085010914.1">
    <property type="nucleotide sequence ID" value="NZ_NAAD01000014.1"/>
</dbReference>
<dbReference type="PANTHER" id="PTHR33406:SF12">
    <property type="entry name" value="BLR2997 PROTEIN"/>
    <property type="match status" value="1"/>
</dbReference>
<feature type="transmembrane region" description="Helical" evidence="6">
    <location>
        <begin position="310"/>
        <end position="330"/>
    </location>
</feature>
<evidence type="ECO:0000256" key="5">
    <source>
        <dbReference type="ARBA" id="ARBA00023136"/>
    </source>
</evidence>
<feature type="transmembrane region" description="Helical" evidence="6">
    <location>
        <begin position="218"/>
        <end position="235"/>
    </location>
</feature>
<keyword evidence="2" id="KW-1003">Cell membrane</keyword>
<feature type="transmembrane region" description="Helical" evidence="6">
    <location>
        <begin position="342"/>
        <end position="367"/>
    </location>
</feature>
<protein>
    <recommendedName>
        <fullName evidence="7">SSD domain-containing protein</fullName>
    </recommendedName>
</protein>
<dbReference type="Gene3D" id="1.20.1640.10">
    <property type="entry name" value="Multidrug efflux transporter AcrB transmembrane domain"/>
    <property type="match status" value="2"/>
</dbReference>
<evidence type="ECO:0000259" key="7">
    <source>
        <dbReference type="PROSITE" id="PS50156"/>
    </source>
</evidence>
<dbReference type="InterPro" id="IPR004869">
    <property type="entry name" value="MMPL_dom"/>
</dbReference>
<feature type="domain" description="SSD" evidence="7">
    <location>
        <begin position="590"/>
        <end position="747"/>
    </location>
</feature>
<dbReference type="Pfam" id="PF03176">
    <property type="entry name" value="MMPL"/>
    <property type="match status" value="2"/>
</dbReference>
<feature type="transmembrane region" description="Helical" evidence="6">
    <location>
        <begin position="757"/>
        <end position="775"/>
    </location>
</feature>
<evidence type="ECO:0000256" key="3">
    <source>
        <dbReference type="ARBA" id="ARBA00022692"/>
    </source>
</evidence>
<feature type="transmembrane region" description="Helical" evidence="6">
    <location>
        <begin position="691"/>
        <end position="712"/>
    </location>
</feature>
<comment type="caution">
    <text evidence="8">The sequence shown here is derived from an EMBL/GenBank/DDBJ whole genome shotgun (WGS) entry which is preliminary data.</text>
</comment>
<dbReference type="STRING" id="1969733.B5V00_11320"/>
<dbReference type="InterPro" id="IPR000731">
    <property type="entry name" value="SSD"/>
</dbReference>
<feature type="transmembrane region" description="Helical" evidence="6">
    <location>
        <begin position="650"/>
        <end position="671"/>
    </location>
</feature>
<evidence type="ECO:0000256" key="1">
    <source>
        <dbReference type="ARBA" id="ARBA00004651"/>
    </source>
</evidence>
<evidence type="ECO:0000256" key="2">
    <source>
        <dbReference type="ARBA" id="ARBA00022475"/>
    </source>
</evidence>
<dbReference type="PANTHER" id="PTHR33406">
    <property type="entry name" value="MEMBRANE PROTEIN MJ1562-RELATED"/>
    <property type="match status" value="1"/>
</dbReference>
<feature type="transmembrane region" description="Helical" evidence="6">
    <location>
        <begin position="242"/>
        <end position="262"/>
    </location>
</feature>
<dbReference type="GO" id="GO:0005886">
    <property type="term" value="C:plasma membrane"/>
    <property type="evidence" value="ECO:0007669"/>
    <property type="project" value="UniProtKB-SubCell"/>
</dbReference>
<keyword evidence="9" id="KW-1185">Reference proteome</keyword>
<evidence type="ECO:0000313" key="8">
    <source>
        <dbReference type="EMBL" id="ORJ58685.1"/>
    </source>
</evidence>
<dbReference type="PROSITE" id="PS50156">
    <property type="entry name" value="SSD"/>
    <property type="match status" value="2"/>
</dbReference>
<evidence type="ECO:0000256" key="4">
    <source>
        <dbReference type="ARBA" id="ARBA00022989"/>
    </source>
</evidence>
<keyword evidence="4 6" id="KW-1133">Transmembrane helix</keyword>
<dbReference type="EMBL" id="NAAD01000014">
    <property type="protein sequence ID" value="ORJ58685.1"/>
    <property type="molecule type" value="Genomic_DNA"/>
</dbReference>
<dbReference type="AlphaFoldDB" id="A0A1X0Y0H2"/>
<dbReference type="Proteomes" id="UP000193136">
    <property type="component" value="Unassembled WGS sequence"/>
</dbReference>
<keyword evidence="3 6" id="KW-0812">Transmembrane</keyword>
<feature type="transmembrane region" description="Helical" evidence="6">
    <location>
        <begin position="594"/>
        <end position="615"/>
    </location>
</feature>
<evidence type="ECO:0000256" key="6">
    <source>
        <dbReference type="SAM" id="Phobius"/>
    </source>
</evidence>
<comment type="subcellular location">
    <subcellularLocation>
        <location evidence="1">Cell membrane</location>
        <topology evidence="1">Multi-pass membrane protein</topology>
    </subcellularLocation>
</comment>
<dbReference type="OrthoDB" id="9794724at2"/>
<gene>
    <name evidence="8" type="ORF">B5V00_11320</name>
</gene>
<proteinExistence type="predicted"/>
<evidence type="ECO:0000313" key="9">
    <source>
        <dbReference type="Proteomes" id="UP000193136"/>
    </source>
</evidence>
<feature type="domain" description="SSD" evidence="7">
    <location>
        <begin position="251"/>
        <end position="367"/>
    </location>
</feature>
<name>A0A1X0Y0H2_9BACT</name>
<feature type="transmembrane region" description="Helical" evidence="6">
    <location>
        <begin position="622"/>
        <end position="644"/>
    </location>
</feature>
<feature type="transmembrane region" description="Helical" evidence="6">
    <location>
        <begin position="392"/>
        <end position="416"/>
    </location>
</feature>
<organism evidence="8 9">
    <name type="scientific">Geothermobacter hydrogeniphilus</name>
    <dbReference type="NCBI Taxonomy" id="1969733"/>
    <lineage>
        <taxon>Bacteria</taxon>
        <taxon>Pseudomonadati</taxon>
        <taxon>Thermodesulfobacteriota</taxon>
        <taxon>Desulfuromonadia</taxon>
        <taxon>Desulfuromonadales</taxon>
        <taxon>Geothermobacteraceae</taxon>
        <taxon>Geothermobacter</taxon>
    </lineage>
</organism>
<dbReference type="InterPro" id="IPR050545">
    <property type="entry name" value="Mycobact_MmpL"/>
</dbReference>
<feature type="transmembrane region" description="Helical" evidence="6">
    <location>
        <begin position="724"/>
        <end position="748"/>
    </location>
</feature>
<feature type="transmembrane region" description="Helical" evidence="6">
    <location>
        <begin position="268"/>
        <end position="289"/>
    </location>
</feature>
<accession>A0A1X0Y0H2</accession>